<dbReference type="PANTHER" id="PTHR10265">
    <property type="entry name" value="CYCLIN-DEPENDENT KINASE INHIBITOR 1"/>
    <property type="match status" value="1"/>
</dbReference>
<dbReference type="Bgee" id="ENSLOCG00000000889">
    <property type="expression patterns" value="Expressed in ovary and 13 other cell types or tissues"/>
</dbReference>
<dbReference type="Ensembl" id="ENSLOCT00000000993.1">
    <property type="protein sequence ID" value="ENSLOCP00000000989.1"/>
    <property type="gene ID" value="ENSLOCG00000000889.1"/>
</dbReference>
<comment type="subunit">
    <text evidence="8">Interacts with PCNA.</text>
</comment>
<dbReference type="InterPro" id="IPR044898">
    <property type="entry name" value="CDI_dom_sf"/>
</dbReference>
<organism evidence="14 15">
    <name type="scientific">Lepisosteus oculatus</name>
    <name type="common">Spotted gar</name>
    <dbReference type="NCBI Taxonomy" id="7918"/>
    <lineage>
        <taxon>Eukaryota</taxon>
        <taxon>Metazoa</taxon>
        <taxon>Chordata</taxon>
        <taxon>Craniata</taxon>
        <taxon>Vertebrata</taxon>
        <taxon>Euteleostomi</taxon>
        <taxon>Actinopterygii</taxon>
        <taxon>Neopterygii</taxon>
        <taxon>Holostei</taxon>
        <taxon>Semionotiformes</taxon>
        <taxon>Lepisosteidae</taxon>
        <taxon>Lepisosteus</taxon>
    </lineage>
</organism>
<evidence type="ECO:0000256" key="6">
    <source>
        <dbReference type="ARBA" id="ARBA00023306"/>
    </source>
</evidence>
<dbReference type="KEGG" id="loc:102682951"/>
<evidence type="ECO:0000256" key="7">
    <source>
        <dbReference type="ARBA" id="ARBA00054284"/>
    </source>
</evidence>
<feature type="compositionally biased region" description="Polar residues" evidence="12">
    <location>
        <begin position="202"/>
        <end position="215"/>
    </location>
</feature>
<dbReference type="GeneID" id="102682951"/>
<dbReference type="OrthoDB" id="6373236at2759"/>
<dbReference type="GO" id="GO:0050680">
    <property type="term" value="P:negative regulation of epithelial cell proliferation"/>
    <property type="evidence" value="ECO:0000318"/>
    <property type="project" value="GO_Central"/>
</dbReference>
<evidence type="ECO:0000256" key="5">
    <source>
        <dbReference type="ARBA" id="ARBA00023242"/>
    </source>
</evidence>
<dbReference type="GeneTree" id="ENSGT00940000162677"/>
<accession>W5LXY2</accession>
<dbReference type="Pfam" id="PF02234">
    <property type="entry name" value="CDI"/>
    <property type="match status" value="1"/>
</dbReference>
<dbReference type="GO" id="GO:0004861">
    <property type="term" value="F:cyclin-dependent protein serine/threonine kinase inhibitor activity"/>
    <property type="evidence" value="ECO:0007669"/>
    <property type="project" value="InterPro"/>
</dbReference>
<dbReference type="eggNOG" id="KOG4743">
    <property type="taxonomic scope" value="Eukaryota"/>
</dbReference>
<evidence type="ECO:0000256" key="2">
    <source>
        <dbReference type="ARBA" id="ARBA00006726"/>
    </source>
</evidence>
<evidence type="ECO:0000256" key="12">
    <source>
        <dbReference type="SAM" id="MobiDB-lite"/>
    </source>
</evidence>
<evidence type="ECO:0000256" key="10">
    <source>
        <dbReference type="ARBA" id="ARBA00076482"/>
    </source>
</evidence>
<dbReference type="OMA" id="QENRTDK"/>
<protein>
    <recommendedName>
        <fullName evidence="9">Cyclin-dependent kinase inhibitor 1C</fullName>
    </recommendedName>
    <alternativeName>
        <fullName evidence="10">Cyclin-dependent kinase inhibitor p57</fullName>
    </alternativeName>
    <alternativeName>
        <fullName evidence="11">p57Kip2</fullName>
    </alternativeName>
</protein>
<evidence type="ECO:0000256" key="4">
    <source>
        <dbReference type="ARBA" id="ARBA00023013"/>
    </source>
</evidence>
<keyword evidence="5" id="KW-0539">Nucleus</keyword>
<dbReference type="GO" id="GO:0045892">
    <property type="term" value="P:negative regulation of DNA-templated transcription"/>
    <property type="evidence" value="ECO:0007669"/>
    <property type="project" value="UniProtKB-ARBA"/>
</dbReference>
<keyword evidence="6" id="KW-0131">Cell cycle</keyword>
<evidence type="ECO:0000256" key="1">
    <source>
        <dbReference type="ARBA" id="ARBA00004123"/>
    </source>
</evidence>
<reference evidence="14" key="3">
    <citation type="submission" date="2025-09" db="UniProtKB">
        <authorList>
            <consortium name="Ensembl"/>
        </authorList>
    </citation>
    <scope>IDENTIFICATION</scope>
</reference>
<name>W5LXY2_LEPOC</name>
<evidence type="ECO:0000256" key="9">
    <source>
        <dbReference type="ARBA" id="ARBA00067667"/>
    </source>
</evidence>
<dbReference type="FunCoup" id="W5LXY2">
    <property type="interactions" value="98"/>
</dbReference>
<feature type="domain" description="Cyclin-dependent kinase inhibitor" evidence="13">
    <location>
        <begin position="30"/>
        <end position="77"/>
    </location>
</feature>
<feature type="region of interest" description="Disordered" evidence="12">
    <location>
        <begin position="188"/>
        <end position="222"/>
    </location>
</feature>
<dbReference type="AlphaFoldDB" id="W5LXY2"/>
<dbReference type="Gene3D" id="4.10.365.10">
    <property type="entry name" value="p27"/>
    <property type="match status" value="1"/>
</dbReference>
<dbReference type="FunFam" id="4.10.365.10:FF:000002">
    <property type="entry name" value="cyclin-dependent kinase inhibitor 1C"/>
    <property type="match status" value="1"/>
</dbReference>
<evidence type="ECO:0000256" key="3">
    <source>
        <dbReference type="ARBA" id="ARBA00022481"/>
    </source>
</evidence>
<comment type="similarity">
    <text evidence="2">Belongs to the CDI family.</text>
</comment>
<reference evidence="14" key="2">
    <citation type="submission" date="2025-08" db="UniProtKB">
        <authorList>
            <consortium name="Ensembl"/>
        </authorList>
    </citation>
    <scope>IDENTIFICATION</scope>
</reference>
<evidence type="ECO:0000313" key="15">
    <source>
        <dbReference type="Proteomes" id="UP000018468"/>
    </source>
</evidence>
<keyword evidence="3" id="KW-0488">Methylation</keyword>
<dbReference type="STRING" id="7918.ENSLOCP00000000989"/>
<evidence type="ECO:0000256" key="8">
    <source>
        <dbReference type="ARBA" id="ARBA00062980"/>
    </source>
</evidence>
<reference evidence="15" key="1">
    <citation type="submission" date="2011-12" db="EMBL/GenBank/DDBJ databases">
        <title>The Draft Genome of Lepisosteus oculatus.</title>
        <authorList>
            <consortium name="The Broad Institute Genome Assembly &amp; Analysis Group"/>
            <consortium name="Computational R&amp;D Group"/>
            <consortium name="and Sequencing Platform"/>
            <person name="Di Palma F."/>
            <person name="Alfoldi J."/>
            <person name="Johnson J."/>
            <person name="Berlin A."/>
            <person name="Gnerre S."/>
            <person name="Jaffe D."/>
            <person name="MacCallum I."/>
            <person name="Young S."/>
            <person name="Walker B.J."/>
            <person name="Lander E.S."/>
            <person name="Lindblad-Toh K."/>
        </authorList>
    </citation>
    <scope>NUCLEOTIDE SEQUENCE [LARGE SCALE GENOMIC DNA]</scope>
</reference>
<comment type="subcellular location">
    <subcellularLocation>
        <location evidence="1">Nucleus</location>
    </subcellularLocation>
</comment>
<evidence type="ECO:0000313" key="14">
    <source>
        <dbReference type="Ensembl" id="ENSLOCP00000000989.1"/>
    </source>
</evidence>
<dbReference type="GO" id="GO:0045930">
    <property type="term" value="P:negative regulation of mitotic cell cycle"/>
    <property type="evidence" value="ECO:0000318"/>
    <property type="project" value="GO_Central"/>
</dbReference>
<evidence type="ECO:0000259" key="13">
    <source>
        <dbReference type="Pfam" id="PF02234"/>
    </source>
</evidence>
<dbReference type="InParanoid" id="W5LXY2"/>
<dbReference type="HOGENOM" id="CLU_077692_1_0_1"/>
<evidence type="ECO:0000256" key="11">
    <source>
        <dbReference type="ARBA" id="ARBA00078591"/>
    </source>
</evidence>
<dbReference type="GO" id="GO:0005634">
    <property type="term" value="C:nucleus"/>
    <property type="evidence" value="ECO:0007669"/>
    <property type="project" value="UniProtKB-SubCell"/>
</dbReference>
<comment type="function">
    <text evidence="7">Potent tight-binding inhibitor of several G1 cyclin/CDK complexes (cyclin E-CDK2, cyclin D2-CDK4, and cyclin A-CDK2) and, to lesser extent, of the mitotic cyclin B-CDC2. Negative regulator of cell proliferation. May play a role in maintenance of the non-proliferative state throughout life.</text>
</comment>
<keyword evidence="4" id="KW-0649">Protein kinase inhibitor</keyword>
<dbReference type="PANTHER" id="PTHR10265:SF44">
    <property type="entry name" value="CYCLIN-DEPENDENT KINASE INHIBITOR 1C"/>
    <property type="match status" value="1"/>
</dbReference>
<dbReference type="InterPro" id="IPR003175">
    <property type="entry name" value="CDI_dom"/>
</dbReference>
<dbReference type="Proteomes" id="UP000018468">
    <property type="component" value="Linkage group LG27"/>
</dbReference>
<dbReference type="EMBL" id="AHAT01008082">
    <property type="status" value="NOT_ANNOTATED_CDS"/>
    <property type="molecule type" value="Genomic_DNA"/>
</dbReference>
<sequence length="222" mass="24986">MSDVQLSTTLERVAASRTFPHHARTGVCRNLFGPVDHDELNREMKSKLLEILDRDRRRWNFDFQTDTPLEGDYGWEESKVDSVPDFYRDSVQIGRVRITVPVRARTSLDTNSARDCPRDVPAACPALGSRLSCLEGTASSGETNQENRADHLNLGRAASCRTVLCCRRKRASAVVTANPATTHITDFYPKKKKMSEAKQQPESDSQPSSVIPTEQTPRKRIR</sequence>
<keyword evidence="15" id="KW-1185">Reference proteome</keyword>
<proteinExistence type="inferred from homology"/>